<organism evidence="1">
    <name type="scientific">Accumulibacter regalis</name>
    <dbReference type="NCBI Taxonomy" id="522306"/>
    <lineage>
        <taxon>Bacteria</taxon>
        <taxon>Pseudomonadati</taxon>
        <taxon>Pseudomonadota</taxon>
        <taxon>Betaproteobacteria</taxon>
        <taxon>Candidatus Accumulibacter</taxon>
    </lineage>
</organism>
<gene>
    <name evidence="1" type="ordered locus">CAP2UW1_3366</name>
</gene>
<dbReference type="AlphaFoldDB" id="C7RIQ6"/>
<reference evidence="1" key="2">
    <citation type="submission" date="2009-09" db="EMBL/GenBank/DDBJ databases">
        <title>Complete sequence of chromosome of Candidatus Accumulibacter phosphatis clade IIA str. UW-1.</title>
        <authorList>
            <consortium name="US DOE Joint Genome Institute"/>
            <person name="Martin H.G."/>
            <person name="Ivanova N."/>
            <person name="Kunin V."/>
            <person name="Warnecke F."/>
            <person name="Barry K."/>
            <person name="He S."/>
            <person name="Salamov A."/>
            <person name="Szeto E."/>
            <person name="Dalin E."/>
            <person name="Pangilinan J.L."/>
            <person name="Lapidus A."/>
            <person name="Lowry S."/>
            <person name="Kyrpides N.C."/>
            <person name="McMahon K.D."/>
            <person name="Hugenholtz P."/>
        </authorList>
    </citation>
    <scope>NUCLEOTIDE SEQUENCE [LARGE SCALE GENOMIC DNA]</scope>
    <source>
        <strain evidence="1">UW-1</strain>
    </source>
</reference>
<proteinExistence type="predicted"/>
<reference evidence="1" key="1">
    <citation type="submission" date="2009-08" db="EMBL/GenBank/DDBJ databases">
        <authorList>
            <consortium name="US DOE Joint Genome Institute"/>
            <person name="Lucas S."/>
            <person name="Copeland A."/>
            <person name="Lapidus A."/>
            <person name="Glavina del Rio T."/>
            <person name="Dalin E."/>
            <person name="Tice H."/>
            <person name="Bruce D."/>
            <person name="Barry K."/>
            <person name="Pitluck S."/>
            <person name="Lowry S."/>
            <person name="Larimer F."/>
            <person name="Land M."/>
            <person name="Hauser L."/>
            <person name="Kyrpides N."/>
            <person name="Ivanova N."/>
            <person name="McMahon K.D."/>
            <person name="Hugenholtz P."/>
        </authorList>
    </citation>
    <scope>NUCLEOTIDE SEQUENCE</scope>
    <source>
        <strain evidence="1">UW-1</strain>
    </source>
</reference>
<sequence>MFRTDVASRNARFILATLPTDILVHPAGGSVRHSSGRSAPTRYSIHSGALMLMGEK</sequence>
<dbReference type="HOGENOM" id="CLU_3003405_0_0_4"/>
<dbReference type="KEGG" id="app:CAP2UW1_3366"/>
<name>C7RIQ6_ACCRE</name>
<evidence type="ECO:0000313" key="1">
    <source>
        <dbReference type="EMBL" id="ACV36630.1"/>
    </source>
</evidence>
<accession>C7RIQ6</accession>
<protein>
    <submittedName>
        <fullName evidence="1">Uncharacterized protein</fullName>
    </submittedName>
</protein>
<dbReference type="EMBL" id="CP001715">
    <property type="protein sequence ID" value="ACV36630.1"/>
    <property type="molecule type" value="Genomic_DNA"/>
</dbReference>